<dbReference type="NCBIfam" id="NF004796">
    <property type="entry name" value="PRK06144.1"/>
    <property type="match status" value="1"/>
</dbReference>
<dbReference type="SUPFAM" id="SSF52096">
    <property type="entry name" value="ClpP/crotonase"/>
    <property type="match status" value="1"/>
</dbReference>
<organism evidence="3 4">
    <name type="scientific">Azospirillum brasilense</name>
    <dbReference type="NCBI Taxonomy" id="192"/>
    <lineage>
        <taxon>Bacteria</taxon>
        <taxon>Pseudomonadati</taxon>
        <taxon>Pseudomonadota</taxon>
        <taxon>Alphaproteobacteria</taxon>
        <taxon>Rhodospirillales</taxon>
        <taxon>Azospirillaceae</taxon>
        <taxon>Azospirillum</taxon>
    </lineage>
</organism>
<evidence type="ECO:0000313" key="3">
    <source>
        <dbReference type="EMBL" id="QCO11785.1"/>
    </source>
</evidence>
<evidence type="ECO:0000256" key="1">
    <source>
        <dbReference type="ARBA" id="ARBA00005254"/>
    </source>
</evidence>
<dbReference type="GeneID" id="56449001"/>
<evidence type="ECO:0000313" key="4">
    <source>
        <dbReference type="Proteomes" id="UP000298774"/>
    </source>
</evidence>
<dbReference type="InterPro" id="IPR001753">
    <property type="entry name" value="Enoyl-CoA_hydra/iso"/>
</dbReference>
<evidence type="ECO:0000313" key="5">
    <source>
        <dbReference type="Proteomes" id="UP001277471"/>
    </source>
</evidence>
<dbReference type="AlphaFoldDB" id="A0A0P0FBF9"/>
<dbReference type="InterPro" id="IPR029045">
    <property type="entry name" value="ClpP/crotonase-like_dom_sf"/>
</dbReference>
<comment type="similarity">
    <text evidence="1">Belongs to the enoyl-CoA hydratase/isomerase family.</text>
</comment>
<dbReference type="PANTHER" id="PTHR43802">
    <property type="entry name" value="ENOYL-COA HYDRATASE"/>
    <property type="match status" value="1"/>
</dbReference>
<name>A0A0P0FBF9_AZOBR</name>
<dbReference type="CDD" id="cd06558">
    <property type="entry name" value="crotonase-like"/>
    <property type="match status" value="1"/>
</dbReference>
<dbReference type="Proteomes" id="UP001277471">
    <property type="component" value="Unassembled WGS sequence"/>
</dbReference>
<keyword evidence="5" id="KW-1185">Reference proteome</keyword>
<reference evidence="3 4" key="1">
    <citation type="submission" date="2018-09" db="EMBL/GenBank/DDBJ databases">
        <title>Whole genome based analysis of evolution and adaptive divergence in Indian and Brazilian strains of Azospirillum brasilense.</title>
        <authorList>
            <person name="Singh C."/>
            <person name="Tripathi A.K."/>
        </authorList>
    </citation>
    <scope>NUCLEOTIDE SEQUENCE [LARGE SCALE GENOMIC DNA]</scope>
    <source>
        <strain evidence="3 4">MTCC4038</strain>
        <plasmid evidence="3 4">p2</plasmid>
    </source>
</reference>
<dbReference type="GO" id="GO:0003824">
    <property type="term" value="F:catalytic activity"/>
    <property type="evidence" value="ECO:0007669"/>
    <property type="project" value="UniProtKB-ARBA"/>
</dbReference>
<dbReference type="EMBL" id="JAWXYC010000005">
    <property type="protein sequence ID" value="MDX5955674.1"/>
    <property type="molecule type" value="Genomic_DNA"/>
</dbReference>
<proteinExistence type="inferred from homology"/>
<dbReference type="Pfam" id="PF00378">
    <property type="entry name" value="ECH_1"/>
    <property type="match status" value="1"/>
</dbReference>
<dbReference type="EMBL" id="CP032341">
    <property type="protein sequence ID" value="QCO11785.1"/>
    <property type="molecule type" value="Genomic_DNA"/>
</dbReference>
<dbReference type="KEGG" id="abf:AMK58_22535"/>
<reference evidence="2 5" key="2">
    <citation type="submission" date="2023-11" db="EMBL/GenBank/DDBJ databases">
        <title>MicrobeMod: A computational toolkit for identifying prokaryotic methylation and restriction-modification with nanopore sequencing.</title>
        <authorList>
            <person name="Crits-Christoph A."/>
            <person name="Kang S.C."/>
            <person name="Lee H."/>
            <person name="Ostrov N."/>
        </authorList>
    </citation>
    <scope>NUCLEOTIDE SEQUENCE [LARGE SCALE GENOMIC DNA]</scope>
    <source>
        <strain evidence="2 5">ATCC 29145</strain>
    </source>
</reference>
<gene>
    <name evidence="3" type="ORF">D3868_22140</name>
    <name evidence="2" type="ORF">SIM66_31370</name>
</gene>
<evidence type="ECO:0000313" key="2">
    <source>
        <dbReference type="EMBL" id="MDX5955674.1"/>
    </source>
</evidence>
<dbReference type="Gene3D" id="3.90.226.10">
    <property type="entry name" value="2-enoyl-CoA Hydratase, Chain A, domain 1"/>
    <property type="match status" value="1"/>
</dbReference>
<geneLocation type="plasmid" evidence="3 4">
    <name>p2</name>
</geneLocation>
<dbReference type="RefSeq" id="WP_051140759.1">
    <property type="nucleotide sequence ID" value="NZ_CP012916.1"/>
</dbReference>
<sequence length="271" mass="29175">MTIATTGEADALPEILTERRGAVQWVIFNRPKARNAITPWMEDRLIEICREVDADPAVKALVLTGAVGDKPAFMAGADLSCLQSVKTPEDYTILEDRAETAAMALEAVRVPTIAALAGACVGEGALLAACCDVRIATPSVRFGFPIARTVGNCLSIKNLARLAAILGTARTKEMIFSARLLSADELSGAGALRGVVADDDLAERTQELAEELAGLAPLTLWTTREALRRWRDHGLPADGDADLLRLCYLSADYQEGITAFLEKRRPVWVGR</sequence>
<dbReference type="PANTHER" id="PTHR43802:SF1">
    <property type="entry name" value="IP11341P-RELATED"/>
    <property type="match status" value="1"/>
</dbReference>
<accession>A0A0P0FBF9</accession>
<keyword evidence="3" id="KW-0614">Plasmid</keyword>
<dbReference type="Proteomes" id="UP000298774">
    <property type="component" value="Plasmid p2"/>
</dbReference>
<protein>
    <submittedName>
        <fullName evidence="3">Enoyl-CoA hydratase</fullName>
    </submittedName>
</protein>